<evidence type="ECO:0000313" key="15">
    <source>
        <dbReference type="Proteomes" id="UP000240760"/>
    </source>
</evidence>
<evidence type="ECO:0000256" key="7">
    <source>
        <dbReference type="ARBA" id="ARBA00022946"/>
    </source>
</evidence>
<evidence type="ECO:0000256" key="8">
    <source>
        <dbReference type="ARBA" id="ARBA00022989"/>
    </source>
</evidence>
<keyword evidence="9" id="KW-0175">Coiled coil</keyword>
<keyword evidence="11" id="KW-0472">Membrane</keyword>
<dbReference type="AlphaFoldDB" id="A0A2T4BW00"/>
<keyword evidence="10 13" id="KW-0496">Mitochondrion</keyword>
<evidence type="ECO:0000256" key="11">
    <source>
        <dbReference type="ARBA" id="ARBA00023136"/>
    </source>
</evidence>
<keyword evidence="7" id="KW-0809">Transit peptide</keyword>
<dbReference type="InterPro" id="IPR019133">
    <property type="entry name" value="MIC60"/>
</dbReference>
<comment type="subcellular location">
    <subcellularLocation>
        <location evidence="1 13">Mitochondrion inner membrane</location>
        <topology evidence="1 13">Single-pass membrane protein</topology>
    </subcellularLocation>
</comment>
<feature type="non-terminal residue" evidence="14">
    <location>
        <position position="1"/>
    </location>
</feature>
<sequence>GLAEGDDVESILTRTQTFLEEGDLDAATREMNGLQGWAKTLSKDWLAEARKVLEVRQALDVIAAEARLQSLRVE</sequence>
<evidence type="ECO:0000313" key="14">
    <source>
        <dbReference type="EMBL" id="PTB73480.1"/>
    </source>
</evidence>
<evidence type="ECO:0000256" key="13">
    <source>
        <dbReference type="RuleBase" id="RU363000"/>
    </source>
</evidence>
<protein>
    <recommendedName>
        <fullName evidence="4 13">MICOS complex subunit MIC60</fullName>
    </recommendedName>
    <alternativeName>
        <fullName evidence="13">Mitofilin</fullName>
    </alternativeName>
</protein>
<evidence type="ECO:0000256" key="12">
    <source>
        <dbReference type="ARBA" id="ARBA00025571"/>
    </source>
</evidence>
<dbReference type="GO" id="GO:0061617">
    <property type="term" value="C:MICOS complex"/>
    <property type="evidence" value="ECO:0007669"/>
    <property type="project" value="TreeGrafter"/>
</dbReference>
<organism evidence="14 15">
    <name type="scientific">Trichoderma longibrachiatum ATCC 18648</name>
    <dbReference type="NCBI Taxonomy" id="983965"/>
    <lineage>
        <taxon>Eukaryota</taxon>
        <taxon>Fungi</taxon>
        <taxon>Dikarya</taxon>
        <taxon>Ascomycota</taxon>
        <taxon>Pezizomycotina</taxon>
        <taxon>Sordariomycetes</taxon>
        <taxon>Hypocreomycetidae</taxon>
        <taxon>Hypocreales</taxon>
        <taxon>Hypocreaceae</taxon>
        <taxon>Trichoderma</taxon>
    </lineage>
</organism>
<dbReference type="EMBL" id="KZ679138">
    <property type="protein sequence ID" value="PTB73480.1"/>
    <property type="molecule type" value="Genomic_DNA"/>
</dbReference>
<dbReference type="PANTHER" id="PTHR15415:SF7">
    <property type="entry name" value="MICOS COMPLEX SUBUNIT MIC60"/>
    <property type="match status" value="1"/>
</dbReference>
<proteinExistence type="inferred from homology"/>
<comment type="function">
    <text evidence="12">Component of the MICOS complex, a large protein complex of the mitochondrial inner membrane that plays crucial roles in the maintenance of crista junctions, inner membrane architecture, and formation of contact sites to the outer membrane. Plays a role in keeping cristae membranes connected to the inner boundary membrane. Also promotes protein import via the mitochondrial intermembrane space assembly (MIA) pathway.</text>
</comment>
<dbReference type="Proteomes" id="UP000240760">
    <property type="component" value="Unassembled WGS sequence"/>
</dbReference>
<comment type="similarity">
    <text evidence="2 13">Belongs to the MICOS complex subunit Mic60 family.</text>
</comment>
<keyword evidence="5 13" id="KW-0812">Transmembrane</keyword>
<evidence type="ECO:0000256" key="5">
    <source>
        <dbReference type="ARBA" id="ARBA00022692"/>
    </source>
</evidence>
<evidence type="ECO:0000256" key="4">
    <source>
        <dbReference type="ARBA" id="ARBA00018116"/>
    </source>
</evidence>
<accession>A0A2T4BW00</accession>
<dbReference type="OrthoDB" id="10261039at2759"/>
<dbReference type="STRING" id="983965.A0A2T4BW00"/>
<dbReference type="GO" id="GO:0042407">
    <property type="term" value="P:cristae formation"/>
    <property type="evidence" value="ECO:0007669"/>
    <property type="project" value="TreeGrafter"/>
</dbReference>
<keyword evidence="15" id="KW-1185">Reference proteome</keyword>
<evidence type="ECO:0000256" key="9">
    <source>
        <dbReference type="ARBA" id="ARBA00023054"/>
    </source>
</evidence>
<dbReference type="Pfam" id="PF09731">
    <property type="entry name" value="Mitofilin"/>
    <property type="match status" value="1"/>
</dbReference>
<dbReference type="PANTHER" id="PTHR15415">
    <property type="entry name" value="MITOFILIN"/>
    <property type="match status" value="1"/>
</dbReference>
<keyword evidence="6 13" id="KW-0999">Mitochondrion inner membrane</keyword>
<evidence type="ECO:0000256" key="10">
    <source>
        <dbReference type="ARBA" id="ARBA00023128"/>
    </source>
</evidence>
<name>A0A2T4BW00_TRILO</name>
<evidence type="ECO:0000256" key="2">
    <source>
        <dbReference type="ARBA" id="ARBA00010877"/>
    </source>
</evidence>
<evidence type="ECO:0000256" key="3">
    <source>
        <dbReference type="ARBA" id="ARBA00011875"/>
    </source>
</evidence>
<evidence type="ECO:0000256" key="1">
    <source>
        <dbReference type="ARBA" id="ARBA00004434"/>
    </source>
</evidence>
<comment type="subunit">
    <text evidence="3 13">Component of the mitochondrial contact site and cristae organizing system (MICOS) complex.</text>
</comment>
<reference evidence="14 15" key="1">
    <citation type="submission" date="2016-07" db="EMBL/GenBank/DDBJ databases">
        <title>Multiple horizontal gene transfer events from other fungi enriched the ability of initially mycotrophic Trichoderma (Ascomycota) to feed on dead plant biomass.</title>
        <authorList>
            <consortium name="DOE Joint Genome Institute"/>
            <person name="Aerts A."/>
            <person name="Atanasova L."/>
            <person name="Chenthamara K."/>
            <person name="Zhang J."/>
            <person name="Grujic M."/>
            <person name="Henrissat B."/>
            <person name="Kuo A."/>
            <person name="Salamov A."/>
            <person name="Lipzen A."/>
            <person name="Labutti K."/>
            <person name="Barry K."/>
            <person name="Miao Y."/>
            <person name="Rahimi M.J."/>
            <person name="Shen Q."/>
            <person name="Grigoriev I.V."/>
            <person name="Kubicek C.P."/>
            <person name="Druzhinina I.S."/>
        </authorList>
    </citation>
    <scope>NUCLEOTIDE SEQUENCE [LARGE SCALE GENOMIC DNA]</scope>
    <source>
        <strain evidence="14 15">ATCC 18648</strain>
    </source>
</reference>
<gene>
    <name evidence="14" type="ORF">M440DRAFT_1424785</name>
</gene>
<evidence type="ECO:0000256" key="6">
    <source>
        <dbReference type="ARBA" id="ARBA00022792"/>
    </source>
</evidence>
<keyword evidence="8" id="KW-1133">Transmembrane helix</keyword>